<reference evidence="1" key="1">
    <citation type="submission" date="2014-09" db="EMBL/GenBank/DDBJ databases">
        <authorList>
            <person name="Magalhaes I.L.F."/>
            <person name="Oliveira U."/>
            <person name="Santos F.R."/>
            <person name="Vidigal T.H.D.A."/>
            <person name="Brescovit A.D."/>
            <person name="Santos A.J."/>
        </authorList>
    </citation>
    <scope>NUCLEOTIDE SEQUENCE</scope>
    <source>
        <tissue evidence="1">Shoot tissue taken approximately 20 cm above the soil surface</tissue>
    </source>
</reference>
<protein>
    <submittedName>
        <fullName evidence="1">Uncharacterized protein</fullName>
    </submittedName>
</protein>
<dbReference type="EMBL" id="GBRH01257580">
    <property type="protein sequence ID" value="JAD40315.1"/>
    <property type="molecule type" value="Transcribed_RNA"/>
</dbReference>
<accession>A0A0A8ZU63</accession>
<organism evidence="1">
    <name type="scientific">Arundo donax</name>
    <name type="common">Giant reed</name>
    <name type="synonym">Donax arundinaceus</name>
    <dbReference type="NCBI Taxonomy" id="35708"/>
    <lineage>
        <taxon>Eukaryota</taxon>
        <taxon>Viridiplantae</taxon>
        <taxon>Streptophyta</taxon>
        <taxon>Embryophyta</taxon>
        <taxon>Tracheophyta</taxon>
        <taxon>Spermatophyta</taxon>
        <taxon>Magnoliopsida</taxon>
        <taxon>Liliopsida</taxon>
        <taxon>Poales</taxon>
        <taxon>Poaceae</taxon>
        <taxon>PACMAD clade</taxon>
        <taxon>Arundinoideae</taxon>
        <taxon>Arundineae</taxon>
        <taxon>Arundo</taxon>
    </lineage>
</organism>
<proteinExistence type="predicted"/>
<reference evidence="1" key="2">
    <citation type="journal article" date="2015" name="Data Brief">
        <title>Shoot transcriptome of the giant reed, Arundo donax.</title>
        <authorList>
            <person name="Barrero R.A."/>
            <person name="Guerrero F.D."/>
            <person name="Moolhuijzen P."/>
            <person name="Goolsby J.A."/>
            <person name="Tidwell J."/>
            <person name="Bellgard S.E."/>
            <person name="Bellgard M.I."/>
        </authorList>
    </citation>
    <scope>NUCLEOTIDE SEQUENCE</scope>
    <source>
        <tissue evidence="1">Shoot tissue taken approximately 20 cm above the soil surface</tissue>
    </source>
</reference>
<evidence type="ECO:0000313" key="1">
    <source>
        <dbReference type="EMBL" id="JAD40315.1"/>
    </source>
</evidence>
<sequence>MGVHYARICTTAPGMCSYHYIDAKCS</sequence>
<dbReference type="AlphaFoldDB" id="A0A0A8ZU63"/>
<name>A0A0A8ZU63_ARUDO</name>